<dbReference type="Pfam" id="PF08243">
    <property type="entry name" value="SPT2"/>
    <property type="match status" value="1"/>
</dbReference>
<dbReference type="PANTHER" id="PTHR22691:SF8">
    <property type="entry name" value="PROTEIN SPT2 HOMOLOG"/>
    <property type="match status" value="1"/>
</dbReference>
<dbReference type="GO" id="GO:0005730">
    <property type="term" value="C:nucleolus"/>
    <property type="evidence" value="ECO:0007669"/>
    <property type="project" value="TreeGrafter"/>
</dbReference>
<dbReference type="GO" id="GO:0006360">
    <property type="term" value="P:transcription by RNA polymerase I"/>
    <property type="evidence" value="ECO:0007669"/>
    <property type="project" value="TreeGrafter"/>
</dbReference>
<dbReference type="Proteomes" id="UP001212152">
    <property type="component" value="Unassembled WGS sequence"/>
</dbReference>
<organism evidence="4 5">
    <name type="scientific">Geranomyces variabilis</name>
    <dbReference type="NCBI Taxonomy" id="109894"/>
    <lineage>
        <taxon>Eukaryota</taxon>
        <taxon>Fungi</taxon>
        <taxon>Fungi incertae sedis</taxon>
        <taxon>Chytridiomycota</taxon>
        <taxon>Chytridiomycota incertae sedis</taxon>
        <taxon>Chytridiomycetes</taxon>
        <taxon>Spizellomycetales</taxon>
        <taxon>Powellomycetaceae</taxon>
        <taxon>Geranomyces</taxon>
    </lineage>
</organism>
<comment type="caution">
    <text evidence="4">The sequence shown here is derived from an EMBL/GenBank/DDBJ whole genome shotgun (WGS) entry which is preliminary data.</text>
</comment>
<evidence type="ECO:0000256" key="1">
    <source>
        <dbReference type="ARBA" id="ARBA00006461"/>
    </source>
</evidence>
<dbReference type="SMART" id="SM00784">
    <property type="entry name" value="SPT2"/>
    <property type="match status" value="1"/>
</dbReference>
<protein>
    <submittedName>
        <fullName evidence="4">Uncharacterized protein</fullName>
    </submittedName>
</protein>
<evidence type="ECO:0000313" key="5">
    <source>
        <dbReference type="Proteomes" id="UP001212152"/>
    </source>
</evidence>
<evidence type="ECO:0000256" key="3">
    <source>
        <dbReference type="SAM" id="MobiDB-lite"/>
    </source>
</evidence>
<keyword evidence="5" id="KW-1185">Reference proteome</keyword>
<dbReference type="GO" id="GO:0006334">
    <property type="term" value="P:nucleosome assembly"/>
    <property type="evidence" value="ECO:0007669"/>
    <property type="project" value="TreeGrafter"/>
</dbReference>
<feature type="compositionally biased region" description="Polar residues" evidence="3">
    <location>
        <begin position="163"/>
        <end position="173"/>
    </location>
</feature>
<feature type="compositionally biased region" description="Basic and acidic residues" evidence="3">
    <location>
        <begin position="251"/>
        <end position="262"/>
    </location>
</feature>
<evidence type="ECO:0000256" key="2">
    <source>
        <dbReference type="ARBA" id="ARBA00023054"/>
    </source>
</evidence>
<dbReference type="EMBL" id="JADGJQ010000042">
    <property type="protein sequence ID" value="KAJ3176293.1"/>
    <property type="molecule type" value="Genomic_DNA"/>
</dbReference>
<sequence>MKEAEKISQQSTPAALKSAPAKRSVSAEPDRPVASSLPPKARRNDSEGRPPSKLVRAGEVPPPTQRLSTSSSSSGKTPVAPKSAEPSVKRAKPMNARAHFELEDSIPVKKSTKKLDPRTQFALAAGGELPPRVAASRPSSGRPDPPAKPTKPSDRKVYPGETARSNIKPSSAVSAAGQKDTAEQRERAMKRKRESEREREESERRGQKRRRDSDSDDRSRTSIRGTRRDVDPFAREEEDMQDIGSMIWKIMGKDKSKYVGRDDFDDSDMEADTRSIRREESRSARLARLEDQKEAAAEEEAERRRREAKRKGKR</sequence>
<feature type="compositionally biased region" description="Basic and acidic residues" evidence="3">
    <location>
        <begin position="180"/>
        <end position="235"/>
    </location>
</feature>
<reference evidence="4" key="1">
    <citation type="submission" date="2020-05" db="EMBL/GenBank/DDBJ databases">
        <title>Phylogenomic resolution of chytrid fungi.</title>
        <authorList>
            <person name="Stajich J.E."/>
            <person name="Amses K."/>
            <person name="Simmons R."/>
            <person name="Seto K."/>
            <person name="Myers J."/>
            <person name="Bonds A."/>
            <person name="Quandt C.A."/>
            <person name="Barry K."/>
            <person name="Liu P."/>
            <person name="Grigoriev I."/>
            <person name="Longcore J.E."/>
            <person name="James T.Y."/>
        </authorList>
    </citation>
    <scope>NUCLEOTIDE SEQUENCE</scope>
    <source>
        <strain evidence="4">JEL0379</strain>
    </source>
</reference>
<name>A0AAD5XPT9_9FUNG</name>
<dbReference type="InterPro" id="IPR013256">
    <property type="entry name" value="Chromatin_SPT2"/>
</dbReference>
<dbReference type="GO" id="GO:0003677">
    <property type="term" value="F:DNA binding"/>
    <property type="evidence" value="ECO:0007669"/>
    <property type="project" value="TreeGrafter"/>
</dbReference>
<evidence type="ECO:0000313" key="4">
    <source>
        <dbReference type="EMBL" id="KAJ3176293.1"/>
    </source>
</evidence>
<gene>
    <name evidence="4" type="ORF">HDU87_005335</name>
</gene>
<accession>A0AAD5XPT9</accession>
<comment type="similarity">
    <text evidence="1">Belongs to the SPT2 family.</text>
</comment>
<feature type="compositionally biased region" description="Basic and acidic residues" evidence="3">
    <location>
        <begin position="271"/>
        <end position="305"/>
    </location>
</feature>
<dbReference type="AlphaFoldDB" id="A0AAD5XPT9"/>
<dbReference type="PANTHER" id="PTHR22691">
    <property type="entry name" value="YEAST SPT2-RELATED"/>
    <property type="match status" value="1"/>
</dbReference>
<proteinExistence type="inferred from homology"/>
<feature type="region of interest" description="Disordered" evidence="3">
    <location>
        <begin position="1"/>
        <end position="314"/>
    </location>
</feature>
<keyword evidence="2" id="KW-0175">Coiled coil</keyword>
<dbReference type="GO" id="GO:0042393">
    <property type="term" value="F:histone binding"/>
    <property type="evidence" value="ECO:0007669"/>
    <property type="project" value="TreeGrafter"/>
</dbReference>